<evidence type="ECO:0000259" key="2">
    <source>
        <dbReference type="Pfam" id="PF03648"/>
    </source>
</evidence>
<dbReference type="Proteomes" id="UP000068447">
    <property type="component" value="Chromosome"/>
</dbReference>
<dbReference type="AlphaFoldDB" id="A0A0U3B4C2"/>
<dbReference type="InterPro" id="IPR031924">
    <property type="entry name" value="GH115"/>
</dbReference>
<dbReference type="Gene3D" id="2.60.120.1620">
    <property type="match status" value="1"/>
</dbReference>
<evidence type="ECO:0000313" key="4">
    <source>
        <dbReference type="EMBL" id="ALS99904.1"/>
    </source>
</evidence>
<organism evidence="4 5">
    <name type="scientific">Lacimicrobium alkaliphilum</name>
    <dbReference type="NCBI Taxonomy" id="1526571"/>
    <lineage>
        <taxon>Bacteria</taxon>
        <taxon>Pseudomonadati</taxon>
        <taxon>Pseudomonadota</taxon>
        <taxon>Gammaproteobacteria</taxon>
        <taxon>Alteromonadales</taxon>
        <taxon>Alteromonadaceae</taxon>
        <taxon>Lacimicrobium</taxon>
    </lineage>
</organism>
<proteinExistence type="predicted"/>
<dbReference type="InterPro" id="IPR041437">
    <property type="entry name" value="GH115_C"/>
</dbReference>
<dbReference type="STRING" id="1526571.AT746_17620"/>
<keyword evidence="1 4" id="KW-0378">Hydrolase</keyword>
<dbReference type="InterPro" id="IPR029018">
    <property type="entry name" value="Hex-like_dom2"/>
</dbReference>
<dbReference type="Gene3D" id="3.30.379.10">
    <property type="entry name" value="Chitobiase/beta-hexosaminidase domain 2-like"/>
    <property type="match status" value="1"/>
</dbReference>
<dbReference type="Gene3D" id="3.20.20.520">
    <property type="entry name" value="Glycosyl hydrolase family 115"/>
    <property type="match status" value="1"/>
</dbReference>
<dbReference type="OrthoDB" id="8727830at2"/>
<dbReference type="InterPro" id="IPR042301">
    <property type="entry name" value="GH115_sf"/>
</dbReference>
<dbReference type="Pfam" id="PF03648">
    <property type="entry name" value="Glyco_hydro_67N"/>
    <property type="match status" value="1"/>
</dbReference>
<feature type="domain" description="Alpha glucuronidase N-terminal" evidence="2">
    <location>
        <begin position="58"/>
        <end position="152"/>
    </location>
</feature>
<keyword evidence="5" id="KW-1185">Reference proteome</keyword>
<dbReference type="PANTHER" id="PTHR37842">
    <property type="match status" value="1"/>
</dbReference>
<evidence type="ECO:0000313" key="5">
    <source>
        <dbReference type="Proteomes" id="UP000068447"/>
    </source>
</evidence>
<feature type="domain" description="Gylcosyl hydrolase 115 C-terminal" evidence="3">
    <location>
        <begin position="776"/>
        <end position="944"/>
    </location>
</feature>
<dbReference type="InterPro" id="IPR005154">
    <property type="entry name" value="Glyco_hydro_67_aGlcAse_N"/>
</dbReference>
<dbReference type="GO" id="GO:0046559">
    <property type="term" value="F:alpha-glucuronidase activity"/>
    <property type="evidence" value="ECO:0007669"/>
    <property type="project" value="InterPro"/>
</dbReference>
<dbReference type="GO" id="GO:0045493">
    <property type="term" value="P:xylan catabolic process"/>
    <property type="evidence" value="ECO:0007669"/>
    <property type="project" value="InterPro"/>
</dbReference>
<dbReference type="Gene3D" id="1.20.58.2150">
    <property type="match status" value="1"/>
</dbReference>
<dbReference type="RefSeq" id="WP_062483150.1">
    <property type="nucleotide sequence ID" value="NZ_CP013650.1"/>
</dbReference>
<reference evidence="4 5" key="1">
    <citation type="submission" date="2015-12" db="EMBL/GenBank/DDBJ databases">
        <title>Complete genome of Lacimicrobium alkaliphilum KCTC 32984.</title>
        <authorList>
            <person name="Kim S.-G."/>
            <person name="Lee Y.-J."/>
        </authorList>
    </citation>
    <scope>NUCLEOTIDE SEQUENCE [LARGE SCALE GENOMIC DNA]</scope>
    <source>
        <strain evidence="4 5">YelD216</strain>
    </source>
</reference>
<name>A0A0U3B4C2_9ALTE</name>
<gene>
    <name evidence="4" type="ORF">AT746_17620</name>
</gene>
<dbReference type="SUPFAM" id="SSF55545">
    <property type="entry name" value="beta-N-acetylhexosaminidase-like domain"/>
    <property type="match status" value="1"/>
</dbReference>
<dbReference type="PANTHER" id="PTHR37842:SF2">
    <property type="entry name" value="GYLCOSYL HYDROLASE 115 C-TERMINAL DOMAIN-CONTAINING PROTEIN"/>
    <property type="match status" value="1"/>
</dbReference>
<dbReference type="Pfam" id="PF15979">
    <property type="entry name" value="Glyco_hydro_115"/>
    <property type="match status" value="1"/>
</dbReference>
<dbReference type="KEGG" id="lal:AT746_17620"/>
<accession>A0A0U3B4C2</accession>
<evidence type="ECO:0000256" key="1">
    <source>
        <dbReference type="ARBA" id="ARBA00022801"/>
    </source>
</evidence>
<dbReference type="Pfam" id="PF17829">
    <property type="entry name" value="GH115_C"/>
    <property type="match status" value="1"/>
</dbReference>
<evidence type="ECO:0000259" key="3">
    <source>
        <dbReference type="Pfam" id="PF17829"/>
    </source>
</evidence>
<dbReference type="EMBL" id="CP013650">
    <property type="protein sequence ID" value="ALS99904.1"/>
    <property type="molecule type" value="Genomic_DNA"/>
</dbReference>
<sequence length="949" mass="107931">MRKRHLLWLGLVLFTRTVWSLPAGYLTEQPAEGDFALVAQSSQALIRTDSDDHKGLLRAVRSLQQDIHKVSGRQLSISHTEQAPQMLIIGSLDNSDLVNQLVAAGKLDVSAIRGKWEAYQIQTVRQPLPGVEQALVIVGSDKRGAIYGVYDLAETIGVSPWYWWADVPVIKREQLHIKADTLITDAPKVKYRGIFLNDEHPALSNWTAEKFGGYNSQFYVHVFELLLRLKANFLWPAMWNNAFADDDPLNPILADEMGIVMSNSHHEPMMRADKEWNRYGEGPWEYSTNRDNIYQFWQEGARRHKELESIFTLGMRGQEDEPMSEGENIGLLEQVVADQREILRNTFTDTDISEVPQVWALYKEVQGFYERGMRVPDDVTLLWADDNFGNIRRLPTADERGREGGAGVYYHFDYVGGPRSYRWINTVPMAKIWEQMNLAWQYQADRIWIVNVGDLKPMEFPIDFFLRMAWNPEDFRADNLQQFAIDWAAQQFGKKHAQTVAELIQGYTRHNGRRKPEAVEPDTYSIFHYDEAGRISTELAQLVEKSDLVEQQLAAQQQDAYVQLVSHPLKATQAVFELNRAVAMNRLHGEQGRVSTNYWAEQVRYWFHQDAQLTEKYHGLGEGRWNHMMSQPHIGYTYWRNPPANLMPVVSVAEPMEVADMGVAPEGSDHSWPISEYQGQTLSLDTFYPHGQAERYIEVFNKGTQPFEFKARAVADWITLSQTQGNIEQQQKIRVSIDWDKTPAGHSQGEVVIQGTGWGAAHIKVSAYKPADKPQGFVEADGYISLEAASAKVVGNRDGAYWQEIPGHGRTHSSVSAVTGQDMEITDLSAAPYLQYPLYFHSTGEFELHAIVAPTLDFVPDRGLRFAVALGEEKPQIVDILADNSQRAWEQSVLDGVRRASHKLQVEKPGQYQLRVYLVDPGAVLQKLVIDTGDLRDSYLGPPQSQFVR</sequence>
<protein>
    <submittedName>
        <fullName evidence="4">Glycosyl hydrolase</fullName>
    </submittedName>
</protein>